<organism evidence="1">
    <name type="scientific">Fusarium oxysporum f. sp. pisi HDV247</name>
    <dbReference type="NCBI Taxonomy" id="1080344"/>
    <lineage>
        <taxon>Eukaryota</taxon>
        <taxon>Fungi</taxon>
        <taxon>Dikarya</taxon>
        <taxon>Ascomycota</taxon>
        <taxon>Pezizomycotina</taxon>
        <taxon>Sordariomycetes</taxon>
        <taxon>Hypocreomycetidae</taxon>
        <taxon>Hypocreales</taxon>
        <taxon>Nectriaceae</taxon>
        <taxon>Fusarium</taxon>
        <taxon>Fusarium oxysporum species complex</taxon>
    </lineage>
</organism>
<protein>
    <submittedName>
        <fullName evidence="1">Uncharacterized protein</fullName>
    </submittedName>
</protein>
<dbReference type="Proteomes" id="UP000030751">
    <property type="component" value="Unassembled WGS sequence"/>
</dbReference>
<dbReference type="HOGENOM" id="CLU_2558348_0_0_1"/>
<dbReference type="AlphaFoldDB" id="W9NCT0"/>
<dbReference type="EMBL" id="KI981352">
    <property type="protein sequence ID" value="EXA28516.1"/>
    <property type="molecule type" value="Genomic_DNA"/>
</dbReference>
<gene>
    <name evidence="1" type="ORF">FOVG_19883</name>
</gene>
<reference evidence="1" key="2">
    <citation type="submission" date="2014-02" db="EMBL/GenBank/DDBJ databases">
        <title>Annotation of the Genome Sequence of Fusarium oxysporum HDV247.</title>
        <authorList>
            <consortium name="The Broad Institute Genomics Platform"/>
            <person name="Ma L.-J."/>
            <person name="Corby-Kistler H."/>
            <person name="Broz K."/>
            <person name="Gale L.R."/>
            <person name="Jonkers W."/>
            <person name="O'Donnell K."/>
            <person name="Ploetz R."/>
            <person name="Steinberg C."/>
            <person name="Schwartz D.C."/>
            <person name="VanEtten H."/>
            <person name="Zhou S."/>
            <person name="Young S.K."/>
            <person name="Zeng Q."/>
            <person name="Gargeya S."/>
            <person name="Fitzgerald M."/>
            <person name="Abouelleil A."/>
            <person name="Alvarado L."/>
            <person name="Chapman S.B."/>
            <person name="Gainer-Dewar J."/>
            <person name="Goldberg J."/>
            <person name="Griggs A."/>
            <person name="Gujja S."/>
            <person name="Hansen M."/>
            <person name="Howarth C."/>
            <person name="Imamovic A."/>
            <person name="Ireland A."/>
            <person name="Larimer J."/>
            <person name="McCowan C."/>
            <person name="Murphy C."/>
            <person name="Pearson M."/>
            <person name="Poon T.W."/>
            <person name="Priest M."/>
            <person name="Roberts A."/>
            <person name="Saif S."/>
            <person name="Shea T."/>
            <person name="Sykes S."/>
            <person name="Wortman J."/>
            <person name="Nusbaum C."/>
            <person name="Birren B."/>
        </authorList>
    </citation>
    <scope>NUCLEOTIDE SEQUENCE</scope>
    <source>
        <strain evidence="1">HDV247</strain>
    </source>
</reference>
<accession>W9NCT0</accession>
<reference evidence="1" key="1">
    <citation type="submission" date="2011-10" db="EMBL/GenBank/DDBJ databases">
        <title>The Genome Sequence of Fusarium oxysporum HDV247.</title>
        <authorList>
            <consortium name="The Broad Institute Genome Sequencing Platform"/>
            <person name="Ma L.-J."/>
            <person name="Gale L.R."/>
            <person name="Schwartz D.C."/>
            <person name="Zhou S."/>
            <person name="Corby-Kistler H."/>
            <person name="Young S.K."/>
            <person name="Zeng Q."/>
            <person name="Gargeya S."/>
            <person name="Fitzgerald M."/>
            <person name="Haas B."/>
            <person name="Abouelleil A."/>
            <person name="Alvarado L."/>
            <person name="Arachchi H.M."/>
            <person name="Berlin A."/>
            <person name="Brown A."/>
            <person name="Chapman S.B."/>
            <person name="Chen Z."/>
            <person name="Dunbar C."/>
            <person name="Freedman E."/>
            <person name="Gearin G."/>
            <person name="Goldberg J."/>
            <person name="Griggs A."/>
            <person name="Gujja S."/>
            <person name="Heiman D."/>
            <person name="Howarth C."/>
            <person name="Larson L."/>
            <person name="Lui A."/>
            <person name="MacDonald P.J.P."/>
            <person name="Montmayeur A."/>
            <person name="Murphy C."/>
            <person name="Neiman D."/>
            <person name="Pearson M."/>
            <person name="Priest M."/>
            <person name="Roberts A."/>
            <person name="Saif S."/>
            <person name="Shea T."/>
            <person name="Shenoy N."/>
            <person name="Sisk P."/>
            <person name="Stolte C."/>
            <person name="Sykes S."/>
            <person name="Wortman J."/>
            <person name="Nusbaum C."/>
            <person name="Birren B."/>
        </authorList>
    </citation>
    <scope>NUCLEOTIDE SEQUENCE [LARGE SCALE GENOMIC DNA]</scope>
    <source>
        <strain evidence="1">HDV247</strain>
    </source>
</reference>
<evidence type="ECO:0000313" key="1">
    <source>
        <dbReference type="EMBL" id="EXA28516.1"/>
    </source>
</evidence>
<sequence length="82" mass="8877">MMVLKARPPHARLQLTRQMHRHANLKSIGRISGMVANDLWAPKGGPVTGGSSVPRSKSRGYTDMVPIWSITGYVTGFAGSVM</sequence>
<proteinExistence type="predicted"/>
<name>W9NCT0_FUSOX</name>